<dbReference type="SMART" id="SM01301">
    <property type="entry name" value="PTPlike_phytase"/>
    <property type="match status" value="1"/>
</dbReference>
<proteinExistence type="predicted"/>
<dbReference type="PROSITE" id="PS50056">
    <property type="entry name" value="TYR_PHOSPHATASE_2"/>
    <property type="match status" value="1"/>
</dbReference>
<dbReference type="PROSITE" id="PS00383">
    <property type="entry name" value="TYR_PHOSPHATASE_1"/>
    <property type="match status" value="1"/>
</dbReference>
<feature type="domain" description="Tyrosine specific protein phosphatases" evidence="1">
    <location>
        <begin position="229"/>
        <end position="276"/>
    </location>
</feature>
<dbReference type="CDD" id="cd14495">
    <property type="entry name" value="PTPLP-like"/>
    <property type="match status" value="1"/>
</dbReference>
<dbReference type="InterPro" id="IPR000387">
    <property type="entry name" value="Tyr_Pase_dom"/>
</dbReference>
<dbReference type="AlphaFoldDB" id="A0A1I3BQ73"/>
<dbReference type="Pfam" id="PF14566">
    <property type="entry name" value="PTPlike_phytase"/>
    <property type="match status" value="1"/>
</dbReference>
<dbReference type="Gene3D" id="3.90.190.10">
    <property type="entry name" value="Protein tyrosine phosphatase superfamily"/>
    <property type="match status" value="1"/>
</dbReference>
<reference evidence="2 3" key="1">
    <citation type="submission" date="2016-10" db="EMBL/GenBank/DDBJ databases">
        <authorList>
            <person name="de Groot N.N."/>
        </authorList>
    </citation>
    <scope>NUCLEOTIDE SEQUENCE [LARGE SCALE GENOMIC DNA]</scope>
    <source>
        <strain evidence="2 3">Z108</strain>
    </source>
</reference>
<protein>
    <submittedName>
        <fullName evidence="2">Inositol hexakisphosphate</fullName>
    </submittedName>
</protein>
<accession>A0A1I3BQ73</accession>
<dbReference type="SUPFAM" id="SSF52799">
    <property type="entry name" value="(Phosphotyrosine protein) phosphatases II"/>
    <property type="match status" value="1"/>
</dbReference>
<evidence type="ECO:0000313" key="2">
    <source>
        <dbReference type="EMBL" id="SFH64435.1"/>
    </source>
</evidence>
<dbReference type="EMBL" id="FOQK01000001">
    <property type="protein sequence ID" value="SFH64435.1"/>
    <property type="molecule type" value="Genomic_DNA"/>
</dbReference>
<dbReference type="Proteomes" id="UP000183639">
    <property type="component" value="Unassembled WGS sequence"/>
</dbReference>
<dbReference type="Gene3D" id="3.30.70.1690">
    <property type="match status" value="1"/>
</dbReference>
<gene>
    <name evidence="2" type="ORF">SAMN04487861_101149</name>
</gene>
<dbReference type="InterPro" id="IPR016130">
    <property type="entry name" value="Tyr_Pase_AS"/>
</dbReference>
<sequence length="353" mass="39887">MKLHLVKEIGVSLGAALLVMGVPWTAMAGEAQEVQPAVRVVPSEYHGYMWRIDSKNKDMLPRNFRMADGAFRKKISADKAGKGVIASPSRQGLEQLAISGSAEFSAGEFKALQQTLQQKTHGPIYVIDLRQESHGLFNGDAVSWYGKRDWGNVGKSRQDALADEAQRLQDAKGKILLLAQLDKKKKPLHPQFAKITDAMSEQQLVEGAGWHYLRLTDTDHVWPAAENIERFIDFTRKLPKDAWLHFHCQAGMGRTTAYMAMYDMMKNPEVPLEDILSRQYLLGGAYVAHVSLKPASNDWKQTYYRQKAGMIKKFYAYVQEAHKTGFALKWSQWLKDHGDDAGKQKRQQPKLLS</sequence>
<dbReference type="InterPro" id="IPR029021">
    <property type="entry name" value="Prot-tyrosine_phosphatase-like"/>
</dbReference>
<organism evidence="2 3">
    <name type="scientific">Selenomonas ruminantium</name>
    <dbReference type="NCBI Taxonomy" id="971"/>
    <lineage>
        <taxon>Bacteria</taxon>
        <taxon>Bacillati</taxon>
        <taxon>Bacillota</taxon>
        <taxon>Negativicutes</taxon>
        <taxon>Selenomonadales</taxon>
        <taxon>Selenomonadaceae</taxon>
        <taxon>Selenomonas</taxon>
    </lineage>
</organism>
<dbReference type="RefSeq" id="WP_075441493.1">
    <property type="nucleotide sequence ID" value="NZ_FOQK01000001.1"/>
</dbReference>
<evidence type="ECO:0000313" key="3">
    <source>
        <dbReference type="Proteomes" id="UP000183639"/>
    </source>
</evidence>
<name>A0A1I3BQ73_SELRU</name>
<evidence type="ECO:0000259" key="1">
    <source>
        <dbReference type="PROSITE" id="PS50056"/>
    </source>
</evidence>